<keyword evidence="3" id="KW-1185">Reference proteome</keyword>
<feature type="compositionally biased region" description="Polar residues" evidence="1">
    <location>
        <begin position="221"/>
        <end position="238"/>
    </location>
</feature>
<feature type="compositionally biased region" description="Basic and acidic residues" evidence="1">
    <location>
        <begin position="139"/>
        <end position="151"/>
    </location>
</feature>
<name>A0ABD1YR33_9MARC</name>
<dbReference type="Proteomes" id="UP001605036">
    <property type="component" value="Unassembled WGS sequence"/>
</dbReference>
<dbReference type="AlphaFoldDB" id="A0ABD1YR33"/>
<gene>
    <name evidence="2" type="ORF">R1flu_004715</name>
</gene>
<evidence type="ECO:0000313" key="3">
    <source>
        <dbReference type="Proteomes" id="UP001605036"/>
    </source>
</evidence>
<evidence type="ECO:0000313" key="2">
    <source>
        <dbReference type="EMBL" id="KAL2633236.1"/>
    </source>
</evidence>
<protein>
    <submittedName>
        <fullName evidence="2">Uncharacterized protein</fullName>
    </submittedName>
</protein>
<feature type="region of interest" description="Disordered" evidence="1">
    <location>
        <begin position="1"/>
        <end position="55"/>
    </location>
</feature>
<accession>A0ABD1YR33</accession>
<proteinExistence type="predicted"/>
<feature type="region of interest" description="Disordered" evidence="1">
    <location>
        <begin position="204"/>
        <end position="238"/>
    </location>
</feature>
<organism evidence="2 3">
    <name type="scientific">Riccia fluitans</name>
    <dbReference type="NCBI Taxonomy" id="41844"/>
    <lineage>
        <taxon>Eukaryota</taxon>
        <taxon>Viridiplantae</taxon>
        <taxon>Streptophyta</taxon>
        <taxon>Embryophyta</taxon>
        <taxon>Marchantiophyta</taxon>
        <taxon>Marchantiopsida</taxon>
        <taxon>Marchantiidae</taxon>
        <taxon>Marchantiales</taxon>
        <taxon>Ricciaceae</taxon>
        <taxon>Riccia</taxon>
    </lineage>
</organism>
<reference evidence="2 3" key="1">
    <citation type="submission" date="2024-09" db="EMBL/GenBank/DDBJ databases">
        <title>Chromosome-scale assembly of Riccia fluitans.</title>
        <authorList>
            <person name="Paukszto L."/>
            <person name="Sawicki J."/>
            <person name="Karawczyk K."/>
            <person name="Piernik-Szablinska J."/>
            <person name="Szczecinska M."/>
            <person name="Mazdziarz M."/>
        </authorList>
    </citation>
    <scope>NUCLEOTIDE SEQUENCE [LARGE SCALE GENOMIC DNA]</scope>
    <source>
        <strain evidence="2">Rf_01</strain>
        <tissue evidence="2">Aerial parts of the thallus</tissue>
    </source>
</reference>
<feature type="region of interest" description="Disordered" evidence="1">
    <location>
        <begin position="135"/>
        <end position="170"/>
    </location>
</feature>
<evidence type="ECO:0000256" key="1">
    <source>
        <dbReference type="SAM" id="MobiDB-lite"/>
    </source>
</evidence>
<feature type="compositionally biased region" description="Low complexity" evidence="1">
    <location>
        <begin position="153"/>
        <end position="170"/>
    </location>
</feature>
<comment type="caution">
    <text evidence="2">The sequence shown here is derived from an EMBL/GenBank/DDBJ whole genome shotgun (WGS) entry which is preliminary data.</text>
</comment>
<sequence>MTSVGAGSGIKYASGISRNGTSRRRSKLLPTGDRETGMDGGAKGNPRKCPRKGTDVRGACRVESVTLAGQEKSLTRDWKSNRSSINAGASQTCTSGSEAGRCAFTKDGRNGTKTQIGMHGARWPAPAMMNVEMGSEQAHGQEWKAHSRNHNDASSWVKSSSSRSSSYAASRPSVRQAVSVQKHLTLQPPAPFVDLHPSTSPAPICVLSSDSSQSLAPSPARTQRSTESSSYQSGPSPFLDLQSQGLNSGFITPLLAPGVRLSLHGDAVSPLCCAVSADSTWRALIRSEHGNRHHPTRSYGGYSADLRCPGPPTSAAIHTVTRFRIAPHSGSGDEALAAHVRNGFHDIVSDVHFIDVICSCRLERVRKRKGSRLAIAGLTSSISSAAYDHREGTSSLGLSPYVPISRNYIHVEHFRIPFRGRRGKGSPEEL</sequence>
<dbReference type="EMBL" id="JBHFFA010000003">
    <property type="protein sequence ID" value="KAL2633236.1"/>
    <property type="molecule type" value="Genomic_DNA"/>
</dbReference>
<feature type="compositionally biased region" description="Low complexity" evidence="1">
    <location>
        <begin position="207"/>
        <end position="220"/>
    </location>
</feature>